<sequence>MIPEFPVSRVLFMIVYGLLALIGLYCAGRGQDFGLSLFGTLLGLFGLAMAFLLIKRGWDQARPE</sequence>
<evidence type="ECO:0000256" key="1">
    <source>
        <dbReference type="SAM" id="Phobius"/>
    </source>
</evidence>
<proteinExistence type="predicted"/>
<keyword evidence="1" id="KW-0472">Membrane</keyword>
<evidence type="ECO:0000313" key="2">
    <source>
        <dbReference type="EMBL" id="KAA2213993.1"/>
    </source>
</evidence>
<protein>
    <submittedName>
        <fullName evidence="2">Uncharacterized protein</fullName>
    </submittedName>
</protein>
<name>A0A5B2TIQ2_9PROT</name>
<dbReference type="RefSeq" id="WP_149811649.1">
    <property type="nucleotide sequence ID" value="NZ_VUKA01000002.1"/>
</dbReference>
<organism evidence="2 3">
    <name type="scientific">Teichococcus oryzae</name>
    <dbReference type="NCBI Taxonomy" id="1608942"/>
    <lineage>
        <taxon>Bacteria</taxon>
        <taxon>Pseudomonadati</taxon>
        <taxon>Pseudomonadota</taxon>
        <taxon>Alphaproteobacteria</taxon>
        <taxon>Acetobacterales</taxon>
        <taxon>Roseomonadaceae</taxon>
        <taxon>Roseomonas</taxon>
    </lineage>
</organism>
<keyword evidence="1" id="KW-0812">Transmembrane</keyword>
<reference evidence="2 3" key="1">
    <citation type="journal article" date="2015" name="Int. J. Syst. Evol. Microbiol.">
        <title>Roseomonas oryzae sp. nov., isolated from paddy rhizosphere soil.</title>
        <authorList>
            <person name="Ramaprasad E.V."/>
            <person name="Sasikala Ch."/>
            <person name="Ramana Ch.V."/>
        </authorList>
    </citation>
    <scope>NUCLEOTIDE SEQUENCE [LARGE SCALE GENOMIC DNA]</scope>
    <source>
        <strain evidence="2 3">KCTC 42542</strain>
    </source>
</reference>
<gene>
    <name evidence="2" type="ORF">F0Q34_08100</name>
</gene>
<evidence type="ECO:0000313" key="3">
    <source>
        <dbReference type="Proteomes" id="UP000322110"/>
    </source>
</evidence>
<dbReference type="EMBL" id="VUKA01000002">
    <property type="protein sequence ID" value="KAA2213993.1"/>
    <property type="molecule type" value="Genomic_DNA"/>
</dbReference>
<feature type="transmembrane region" description="Helical" evidence="1">
    <location>
        <begin position="7"/>
        <end position="27"/>
    </location>
</feature>
<accession>A0A5B2TIQ2</accession>
<keyword evidence="3" id="KW-1185">Reference proteome</keyword>
<comment type="caution">
    <text evidence="2">The sequence shown here is derived from an EMBL/GenBank/DDBJ whole genome shotgun (WGS) entry which is preliminary data.</text>
</comment>
<dbReference type="Proteomes" id="UP000322110">
    <property type="component" value="Unassembled WGS sequence"/>
</dbReference>
<keyword evidence="1" id="KW-1133">Transmembrane helix</keyword>
<feature type="transmembrane region" description="Helical" evidence="1">
    <location>
        <begin position="33"/>
        <end position="54"/>
    </location>
</feature>
<dbReference type="AlphaFoldDB" id="A0A5B2TIQ2"/>